<protein>
    <submittedName>
        <fullName evidence="6">54S ribosomal protein L16, mitochondrial</fullName>
    </submittedName>
</protein>
<dbReference type="Gene3D" id="3.90.1170.10">
    <property type="entry name" value="Ribosomal protein L10e/L16"/>
    <property type="match status" value="1"/>
</dbReference>
<evidence type="ECO:0000313" key="6">
    <source>
        <dbReference type="EMBL" id="OOQ88125.1"/>
    </source>
</evidence>
<dbReference type="InterPro" id="IPR016180">
    <property type="entry name" value="Ribosomal_uL16_dom"/>
</dbReference>
<dbReference type="InterPro" id="IPR020798">
    <property type="entry name" value="Ribosomal_uL16_CS"/>
</dbReference>
<evidence type="ECO:0000256" key="5">
    <source>
        <dbReference type="SAM" id="MobiDB-lite"/>
    </source>
</evidence>
<dbReference type="AlphaFoldDB" id="A0A1S9RRK1"/>
<dbReference type="GO" id="GO:0019843">
    <property type="term" value="F:rRNA binding"/>
    <property type="evidence" value="ECO:0007669"/>
    <property type="project" value="InterPro"/>
</dbReference>
<reference evidence="7" key="1">
    <citation type="submission" date="2015-09" db="EMBL/GenBank/DDBJ databases">
        <authorList>
            <person name="Fill T.P."/>
            <person name="Baretta J.F."/>
            <person name="de Almeida L.G."/>
            <person name="Rocha M."/>
            <person name="de Souza D.H."/>
            <person name="Malavazi I."/>
            <person name="Cerdeira L.T."/>
            <person name="Hong H."/>
            <person name="Samborskyy M."/>
            <person name="de Vasconcelos A.T."/>
            <person name="Leadlay P."/>
            <person name="Rodrigues-Filho E."/>
        </authorList>
    </citation>
    <scope>NUCLEOTIDE SEQUENCE [LARGE SCALE GENOMIC DNA]</scope>
    <source>
        <strain evidence="7">LaBioMMi 136</strain>
    </source>
</reference>
<dbReference type="CDD" id="cd01433">
    <property type="entry name" value="Ribosomal_L16_L10e"/>
    <property type="match status" value="1"/>
</dbReference>
<dbReference type="EMBL" id="LJBN01000120">
    <property type="protein sequence ID" value="OOQ88125.1"/>
    <property type="molecule type" value="Genomic_DNA"/>
</dbReference>
<dbReference type="InterPro" id="IPR047873">
    <property type="entry name" value="Ribosomal_uL16"/>
</dbReference>
<gene>
    <name evidence="6" type="primary">MRPL16</name>
    <name evidence="6" type="ORF">PEBR_13945</name>
</gene>
<organism evidence="6 7">
    <name type="scientific">Penicillium brasilianum</name>
    <dbReference type="NCBI Taxonomy" id="104259"/>
    <lineage>
        <taxon>Eukaryota</taxon>
        <taxon>Fungi</taxon>
        <taxon>Dikarya</taxon>
        <taxon>Ascomycota</taxon>
        <taxon>Pezizomycotina</taxon>
        <taxon>Eurotiomycetes</taxon>
        <taxon>Eurotiomycetidae</taxon>
        <taxon>Eurotiales</taxon>
        <taxon>Aspergillaceae</taxon>
        <taxon>Penicillium</taxon>
    </lineage>
</organism>
<dbReference type="GO" id="GO:0003735">
    <property type="term" value="F:structural constituent of ribosome"/>
    <property type="evidence" value="ECO:0007669"/>
    <property type="project" value="InterPro"/>
</dbReference>
<evidence type="ECO:0000256" key="1">
    <source>
        <dbReference type="ARBA" id="ARBA00008931"/>
    </source>
</evidence>
<evidence type="ECO:0000256" key="2">
    <source>
        <dbReference type="ARBA" id="ARBA00022980"/>
    </source>
</evidence>
<evidence type="ECO:0000256" key="4">
    <source>
        <dbReference type="RuleBase" id="RU004413"/>
    </source>
</evidence>
<evidence type="ECO:0000313" key="7">
    <source>
        <dbReference type="Proteomes" id="UP000190744"/>
    </source>
</evidence>
<comment type="similarity">
    <text evidence="1 4">Belongs to the universal ribosomal protein uL16 family.</text>
</comment>
<dbReference type="PRINTS" id="PR00060">
    <property type="entry name" value="RIBOSOMALL16"/>
</dbReference>
<dbReference type="PANTHER" id="PTHR12220:SF13">
    <property type="entry name" value="LARGE RIBOSOMAL SUBUNIT PROTEIN UL16M"/>
    <property type="match status" value="1"/>
</dbReference>
<dbReference type="SUPFAM" id="SSF54686">
    <property type="entry name" value="Ribosomal protein L16p/L10e"/>
    <property type="match status" value="1"/>
</dbReference>
<comment type="caution">
    <text evidence="6">The sequence shown here is derived from an EMBL/GenBank/DDBJ whole genome shotgun (WGS) entry which is preliminary data.</text>
</comment>
<keyword evidence="2 4" id="KW-0689">Ribosomal protein</keyword>
<dbReference type="Proteomes" id="UP000190744">
    <property type="component" value="Unassembled WGS sequence"/>
</dbReference>
<keyword evidence="3 4" id="KW-0687">Ribonucleoprotein</keyword>
<name>A0A1S9RRK1_PENBI</name>
<dbReference type="FunFam" id="3.90.1170.10:FF:000003">
    <property type="entry name" value="54S ribosomal protein L16, mitochondrial"/>
    <property type="match status" value="1"/>
</dbReference>
<dbReference type="GO" id="GO:0005762">
    <property type="term" value="C:mitochondrial large ribosomal subunit"/>
    <property type="evidence" value="ECO:0007669"/>
    <property type="project" value="TreeGrafter"/>
</dbReference>
<accession>A0A1S9RRK1</accession>
<dbReference type="NCBIfam" id="TIGR01164">
    <property type="entry name" value="rplP_bact"/>
    <property type="match status" value="1"/>
</dbReference>
<feature type="compositionally biased region" description="Low complexity" evidence="5">
    <location>
        <begin position="276"/>
        <end position="288"/>
    </location>
</feature>
<proteinExistence type="inferred from homology"/>
<dbReference type="Pfam" id="PF00252">
    <property type="entry name" value="Ribosomal_L16"/>
    <property type="match status" value="1"/>
</dbReference>
<dbReference type="InterPro" id="IPR036920">
    <property type="entry name" value="Ribosomal_uL16_sf"/>
</dbReference>
<feature type="region of interest" description="Disordered" evidence="5">
    <location>
        <begin position="256"/>
        <end position="288"/>
    </location>
</feature>
<dbReference type="PROSITE" id="PS00701">
    <property type="entry name" value="RIBOSOMAL_L16_2"/>
    <property type="match status" value="1"/>
</dbReference>
<evidence type="ECO:0000256" key="3">
    <source>
        <dbReference type="ARBA" id="ARBA00023274"/>
    </source>
</evidence>
<dbReference type="InterPro" id="IPR000114">
    <property type="entry name" value="Ribosomal_uL16_bact-type"/>
</dbReference>
<dbReference type="PANTHER" id="PTHR12220">
    <property type="entry name" value="50S/60S RIBOSOMAL PROTEIN L16"/>
    <property type="match status" value="1"/>
</dbReference>
<dbReference type="GO" id="GO:0032543">
    <property type="term" value="P:mitochondrial translation"/>
    <property type="evidence" value="ECO:0007669"/>
    <property type="project" value="TreeGrafter"/>
</dbReference>
<sequence length="288" mass="31386">MWTSALGELGHRKVPSPCAKQPQLLVASLVAFPGHNGSSDEDVHGASVGLHPANMYDFTPIEANGRHGTKLTFPGSGLSGSLATFSLARCFSTTSSTLDWLTPKFAEKSKSPKGRPHVATGGSTRGTTVVWGDFGLRMKDHDRRMPASALKIAEETIKRRLRGMNYKLYKRVSANIGVYTKGNEQRMGKGKGKFDYWTVRLPVSRIVFELKGDLHEKVAREAFRLAGHKLPGLWEFVKKDDPPVVGITKLGNGVTLESLKRARRDPPLGTNALENPPKTTSSSPSAPQ</sequence>